<evidence type="ECO:0000313" key="9">
    <source>
        <dbReference type="EMBL" id="HJF68566.1"/>
    </source>
</evidence>
<organism evidence="9 10">
    <name type="scientific">Staphylococcus kloosii</name>
    <dbReference type="NCBI Taxonomy" id="29384"/>
    <lineage>
        <taxon>Bacteria</taxon>
        <taxon>Bacillati</taxon>
        <taxon>Bacillota</taxon>
        <taxon>Bacilli</taxon>
        <taxon>Bacillales</taxon>
        <taxon>Staphylococcaceae</taxon>
        <taxon>Staphylococcus</taxon>
    </lineage>
</organism>
<protein>
    <recommendedName>
        <fullName evidence="6">HTH-type transcriptional regulator SarZ</fullName>
    </recommendedName>
    <alternativeName>
        <fullName evidence="7">Staphylococcal accessory regulator Z</fullName>
    </alternativeName>
</protein>
<dbReference type="InterPro" id="IPR036390">
    <property type="entry name" value="WH_DNA-bd_sf"/>
</dbReference>
<dbReference type="SMART" id="SM00347">
    <property type="entry name" value="HTH_MARR"/>
    <property type="match status" value="1"/>
</dbReference>
<feature type="domain" description="HTH marR-type" evidence="8">
    <location>
        <begin position="1"/>
        <end position="140"/>
    </location>
</feature>
<evidence type="ECO:0000313" key="10">
    <source>
        <dbReference type="Proteomes" id="UP000706163"/>
    </source>
</evidence>
<dbReference type="GO" id="GO:0003677">
    <property type="term" value="F:DNA binding"/>
    <property type="evidence" value="ECO:0007669"/>
    <property type="project" value="UniProtKB-KW"/>
</dbReference>
<dbReference type="RefSeq" id="WP_170066464.1">
    <property type="nucleotide sequence ID" value="NZ_BKAQ01000004.1"/>
</dbReference>
<dbReference type="InterPro" id="IPR036388">
    <property type="entry name" value="WH-like_DNA-bd_sf"/>
</dbReference>
<dbReference type="PANTHER" id="PTHR42756:SF1">
    <property type="entry name" value="TRANSCRIPTIONAL REPRESSOR OF EMRAB OPERON"/>
    <property type="match status" value="1"/>
</dbReference>
<dbReference type="InterPro" id="IPR000835">
    <property type="entry name" value="HTH_MarR-typ"/>
</dbReference>
<evidence type="ECO:0000256" key="4">
    <source>
        <dbReference type="ARBA" id="ARBA00023163"/>
    </source>
</evidence>
<evidence type="ECO:0000256" key="2">
    <source>
        <dbReference type="ARBA" id="ARBA00023015"/>
    </source>
</evidence>
<dbReference type="GO" id="GO:0005737">
    <property type="term" value="C:cytoplasm"/>
    <property type="evidence" value="ECO:0007669"/>
    <property type="project" value="UniProtKB-SubCell"/>
</dbReference>
<reference evidence="9" key="2">
    <citation type="submission" date="2021-09" db="EMBL/GenBank/DDBJ databases">
        <authorList>
            <person name="Gilroy R."/>
        </authorList>
    </citation>
    <scope>NUCLEOTIDE SEQUENCE</scope>
    <source>
        <strain evidence="9">CHK149-3286</strain>
    </source>
</reference>
<dbReference type="Pfam" id="PF22381">
    <property type="entry name" value="Staph_reg_Sar_Rot"/>
    <property type="match status" value="1"/>
</dbReference>
<accession>A0A921H136</accession>
<dbReference type="AlphaFoldDB" id="A0A921H136"/>
<evidence type="ECO:0000256" key="1">
    <source>
        <dbReference type="ARBA" id="ARBA00004496"/>
    </source>
</evidence>
<dbReference type="Gene3D" id="1.10.10.10">
    <property type="entry name" value="Winged helix-like DNA-binding domain superfamily/Winged helix DNA-binding domain"/>
    <property type="match status" value="1"/>
</dbReference>
<evidence type="ECO:0000256" key="6">
    <source>
        <dbReference type="ARBA" id="ARBA00047188"/>
    </source>
</evidence>
<dbReference type="PROSITE" id="PS50995">
    <property type="entry name" value="HTH_MARR_2"/>
    <property type="match status" value="1"/>
</dbReference>
<evidence type="ECO:0000256" key="5">
    <source>
        <dbReference type="ARBA" id="ARBA00046337"/>
    </source>
</evidence>
<comment type="caution">
    <text evidence="9">The sequence shown here is derived from an EMBL/GenBank/DDBJ whole genome shotgun (WGS) entry which is preliminary data.</text>
</comment>
<dbReference type="Proteomes" id="UP000706163">
    <property type="component" value="Unassembled WGS sequence"/>
</dbReference>
<name>A0A921H136_9STAP</name>
<sequence>MTMDYDNDIKREFCFLFYVSNKEVVSRFNQYLKQYDISFPNFIVLQYIEESNPIFIKTLCDELFLDSGTISPIIKRLEKKNLIKRRRTEEDERRVKVILTDEGVELKKHFSQVITDVLLQFNMSDEDLNDYTHILRKFVDININSK</sequence>
<evidence type="ECO:0000256" key="3">
    <source>
        <dbReference type="ARBA" id="ARBA00023125"/>
    </source>
</evidence>
<evidence type="ECO:0000259" key="8">
    <source>
        <dbReference type="PROSITE" id="PS50995"/>
    </source>
</evidence>
<dbReference type="GeneID" id="69905772"/>
<comment type="subcellular location">
    <subcellularLocation>
        <location evidence="1">Cytoplasm</location>
    </subcellularLocation>
</comment>
<dbReference type="GO" id="GO:0003700">
    <property type="term" value="F:DNA-binding transcription factor activity"/>
    <property type="evidence" value="ECO:0007669"/>
    <property type="project" value="InterPro"/>
</dbReference>
<keyword evidence="2" id="KW-0805">Transcription regulation</keyword>
<dbReference type="EMBL" id="DYVT01000112">
    <property type="protein sequence ID" value="HJF68566.1"/>
    <property type="molecule type" value="Genomic_DNA"/>
</dbReference>
<proteinExistence type="inferred from homology"/>
<reference evidence="9" key="1">
    <citation type="journal article" date="2021" name="PeerJ">
        <title>Extensive microbial diversity within the chicken gut microbiome revealed by metagenomics and culture.</title>
        <authorList>
            <person name="Gilroy R."/>
            <person name="Ravi A."/>
            <person name="Getino M."/>
            <person name="Pursley I."/>
            <person name="Horton D.L."/>
            <person name="Alikhan N.F."/>
            <person name="Baker D."/>
            <person name="Gharbi K."/>
            <person name="Hall N."/>
            <person name="Watson M."/>
            <person name="Adriaenssens E.M."/>
            <person name="Foster-Nyarko E."/>
            <person name="Jarju S."/>
            <person name="Secka A."/>
            <person name="Antonio M."/>
            <person name="Oren A."/>
            <person name="Chaudhuri R.R."/>
            <person name="La Ragione R."/>
            <person name="Hildebrand F."/>
            <person name="Pallen M.J."/>
        </authorList>
    </citation>
    <scope>NUCLEOTIDE SEQUENCE</scope>
    <source>
        <strain evidence="9">CHK149-3286</strain>
    </source>
</reference>
<comment type="similarity">
    <text evidence="5">Belongs to the SarZ family.</text>
</comment>
<dbReference type="PANTHER" id="PTHR42756">
    <property type="entry name" value="TRANSCRIPTIONAL REGULATOR, MARR"/>
    <property type="match status" value="1"/>
</dbReference>
<evidence type="ECO:0000256" key="7">
    <source>
        <dbReference type="ARBA" id="ARBA00047207"/>
    </source>
</evidence>
<dbReference type="InterPro" id="IPR055166">
    <property type="entry name" value="Transc_reg_Sar_Rot_HTH"/>
</dbReference>
<keyword evidence="4" id="KW-0804">Transcription</keyword>
<dbReference type="SUPFAM" id="SSF46785">
    <property type="entry name" value="Winged helix' DNA-binding domain"/>
    <property type="match status" value="1"/>
</dbReference>
<gene>
    <name evidence="9" type="ORF">K8V85_09675</name>
</gene>
<keyword evidence="3" id="KW-0238">DNA-binding</keyword>